<proteinExistence type="predicted"/>
<name>A0ACB9DZ79_CICIN</name>
<gene>
    <name evidence="1" type="ORF">L2E82_23048</name>
</gene>
<keyword evidence="2" id="KW-1185">Reference proteome</keyword>
<evidence type="ECO:0000313" key="2">
    <source>
        <dbReference type="Proteomes" id="UP001055811"/>
    </source>
</evidence>
<sequence>MVRRKPISSPLLPKAPLQPAPNSAFVSLRSMFCLPPLRLVDVVFLPRLAAPYITGRAGGVASNFIAGLRVLQTKTRSNHTKLFLLTRLRLKMGVIDIYNGSSVCMVKSNNSYCFSPSSNTTTCAFSRNQRKFNCMASSSAVVKEGRHQLTGDSFIRPHLRELSPYQPILPFEVLSTRLGRKPEEIVKLDANENPYGPPPEVFEALGAMKFPYIYPDPESRRLRAALSEDSGLESEYILVGCGADELIDLIMRCVLDPGDSIVDCPPTFTMYEFDAAVNCAHVIKVPRKTGFSLDVQRITEVIEHEKPKIIFLTSPNNPDGSVISDEDLLKILDLPILVVLDEAYIEFSGLDSKMGWVKKHENLIVLRTFSKRAGLAGLRVGYGAFPLSIIEYLWRAKQPYNVSVAAELSACAALQNPTYLERVKVALVEERERLYKLLKQVPFLNPYPSHSNFILCEVTAGRDAKKLKEDLAKMGVMIRHYSNKELKGYVRVSVGKPDQTDALMDCLTRLS</sequence>
<accession>A0ACB9DZ79</accession>
<reference evidence="2" key="1">
    <citation type="journal article" date="2022" name="Mol. Ecol. Resour.">
        <title>The genomes of chicory, endive, great burdock and yacon provide insights into Asteraceae palaeo-polyploidization history and plant inulin production.</title>
        <authorList>
            <person name="Fan W."/>
            <person name="Wang S."/>
            <person name="Wang H."/>
            <person name="Wang A."/>
            <person name="Jiang F."/>
            <person name="Liu H."/>
            <person name="Zhao H."/>
            <person name="Xu D."/>
            <person name="Zhang Y."/>
        </authorList>
    </citation>
    <scope>NUCLEOTIDE SEQUENCE [LARGE SCALE GENOMIC DNA]</scope>
    <source>
        <strain evidence="2">cv. Punajuju</strain>
    </source>
</reference>
<evidence type="ECO:0000313" key="1">
    <source>
        <dbReference type="EMBL" id="KAI3751954.1"/>
    </source>
</evidence>
<reference evidence="1 2" key="2">
    <citation type="journal article" date="2022" name="Mol. Ecol. Resour.">
        <title>The genomes of chicory, endive, great burdock and yacon provide insights into Asteraceae paleo-polyploidization history and plant inulin production.</title>
        <authorList>
            <person name="Fan W."/>
            <person name="Wang S."/>
            <person name="Wang H."/>
            <person name="Wang A."/>
            <person name="Jiang F."/>
            <person name="Liu H."/>
            <person name="Zhao H."/>
            <person name="Xu D."/>
            <person name="Zhang Y."/>
        </authorList>
    </citation>
    <scope>NUCLEOTIDE SEQUENCE [LARGE SCALE GENOMIC DNA]</scope>
    <source>
        <strain evidence="2">cv. Punajuju</strain>
        <tissue evidence="1">Leaves</tissue>
    </source>
</reference>
<dbReference type="EMBL" id="CM042012">
    <property type="protein sequence ID" value="KAI3751954.1"/>
    <property type="molecule type" value="Genomic_DNA"/>
</dbReference>
<protein>
    <submittedName>
        <fullName evidence="1">Uncharacterized protein</fullName>
    </submittedName>
</protein>
<organism evidence="1 2">
    <name type="scientific">Cichorium intybus</name>
    <name type="common">Chicory</name>
    <dbReference type="NCBI Taxonomy" id="13427"/>
    <lineage>
        <taxon>Eukaryota</taxon>
        <taxon>Viridiplantae</taxon>
        <taxon>Streptophyta</taxon>
        <taxon>Embryophyta</taxon>
        <taxon>Tracheophyta</taxon>
        <taxon>Spermatophyta</taxon>
        <taxon>Magnoliopsida</taxon>
        <taxon>eudicotyledons</taxon>
        <taxon>Gunneridae</taxon>
        <taxon>Pentapetalae</taxon>
        <taxon>asterids</taxon>
        <taxon>campanulids</taxon>
        <taxon>Asterales</taxon>
        <taxon>Asteraceae</taxon>
        <taxon>Cichorioideae</taxon>
        <taxon>Cichorieae</taxon>
        <taxon>Cichoriinae</taxon>
        <taxon>Cichorium</taxon>
    </lineage>
</organism>
<dbReference type="Proteomes" id="UP001055811">
    <property type="component" value="Linkage Group LG04"/>
</dbReference>
<comment type="caution">
    <text evidence="1">The sequence shown here is derived from an EMBL/GenBank/DDBJ whole genome shotgun (WGS) entry which is preliminary data.</text>
</comment>